<dbReference type="AlphaFoldDB" id="A0A6M9PUJ0"/>
<protein>
    <submittedName>
        <fullName evidence="1">Uncharacterized protein</fullName>
    </submittedName>
</protein>
<keyword evidence="2" id="KW-1185">Reference proteome</keyword>
<name>A0A6M9PUJ0_9BURK</name>
<organism evidence="1 2">
    <name type="scientific">Polynucleobacter antarcticus</name>
    <dbReference type="NCBI Taxonomy" id="1743162"/>
    <lineage>
        <taxon>Bacteria</taxon>
        <taxon>Pseudomonadati</taxon>
        <taxon>Pseudomonadota</taxon>
        <taxon>Betaproteobacteria</taxon>
        <taxon>Burkholderiales</taxon>
        <taxon>Burkholderiaceae</taxon>
        <taxon>Polynucleobacter</taxon>
    </lineage>
</organism>
<gene>
    <name evidence="1" type="ORF">DCO16_10960</name>
</gene>
<sequence length="69" mass="7704">MAIFGKNRAELGRLIMFFMGEVGVPLAIKESALADVLSQPYWAAKNQTIFIKQCKATYFYFPHAGAGKF</sequence>
<dbReference type="EMBL" id="CP028941">
    <property type="protein sequence ID" value="QKM63512.1"/>
    <property type="molecule type" value="Genomic_DNA"/>
</dbReference>
<accession>A0A6M9PUJ0</accession>
<evidence type="ECO:0000313" key="2">
    <source>
        <dbReference type="Proteomes" id="UP000500806"/>
    </source>
</evidence>
<dbReference type="KEGG" id="pani:DCO16_10960"/>
<reference evidence="1 2" key="1">
    <citation type="submission" date="2018-04" db="EMBL/GenBank/DDBJ databases">
        <title>Polynucleobacter sp. LimPoW16 genome.</title>
        <authorList>
            <person name="Hahn M.W."/>
        </authorList>
    </citation>
    <scope>NUCLEOTIDE SEQUENCE [LARGE SCALE GENOMIC DNA]</scope>
    <source>
        <strain evidence="1 2">LimPoW16</strain>
    </source>
</reference>
<dbReference type="Proteomes" id="UP000500806">
    <property type="component" value="Chromosome"/>
</dbReference>
<proteinExistence type="predicted"/>
<evidence type="ECO:0000313" key="1">
    <source>
        <dbReference type="EMBL" id="QKM63512.1"/>
    </source>
</evidence>
<dbReference type="RefSeq" id="WP_173943677.1">
    <property type="nucleotide sequence ID" value="NZ_CBCSCD010000002.1"/>
</dbReference>